<dbReference type="GO" id="GO:0000324">
    <property type="term" value="C:fungal-type vacuole"/>
    <property type="evidence" value="ECO:0007669"/>
    <property type="project" value="TreeGrafter"/>
</dbReference>
<dbReference type="NCBIfam" id="NF002759">
    <property type="entry name" value="PRK02813.1"/>
    <property type="match status" value="1"/>
</dbReference>
<keyword evidence="10 11" id="KW-0482">Metalloprotease</keyword>
<dbReference type="GO" id="GO:0008270">
    <property type="term" value="F:zinc ion binding"/>
    <property type="evidence" value="ECO:0007669"/>
    <property type="project" value="InterPro"/>
</dbReference>
<evidence type="ECO:0000256" key="1">
    <source>
        <dbReference type="ARBA" id="ARBA00001335"/>
    </source>
</evidence>
<keyword evidence="7 11" id="KW-0479">Metal-binding</keyword>
<dbReference type="EC" id="3.4.11.21" evidence="4"/>
<dbReference type="EMBL" id="UFAJ01000387">
    <property type="protein sequence ID" value="SSD60562.1"/>
    <property type="molecule type" value="Genomic_DNA"/>
</dbReference>
<keyword evidence="8 11" id="KW-0378">Hydrolase</keyword>
<dbReference type="Gene3D" id="3.40.630.10">
    <property type="entry name" value="Zn peptidases"/>
    <property type="match status" value="1"/>
</dbReference>
<sequence>MSSTVTATKRNYPEEFIKFLNSSPTPFHAVYNIKKKLEAKGYKELSERETWNGSVKKSGKYYVTRNNSSIIAFQIGENWIPGNPIAITGAHTDSPVLKIKPISKRKSEGYLQVGVECYGGGIWHSWFDSDLSIAGRVMCKEQDGVTVSKLIDLKRPLLKIPTLAIHLDRTVNTKFEFNKETKLLPIIGLENEEEKSSADSSNNNGCCNSDTKLESSQFSSLQNIIERHHKGLLDLLVQELQLPNVDSIEDFELILYDHKPSCLGGINNEFVFSARLDNLTSCFTSLCALLEASDVDIENESGIRLMACFDHEEIGSSSAQGADSNFLPNILERLTLLKCDDTDVTCPLNRSLILESSAKSFFLSSDVSHGVHPNYSSNYESKHKPALGGGPVIKINANQRYMTNSPGLALVKKLADDVEVPLQLFVVANDSPCGSTIGPILASKTGIRTLDLGNPILSMHSIRETGCAYDLEYQVKLFKSFFEKYSTLENKIIV</sequence>
<dbReference type="OrthoDB" id="9880441at2759"/>
<evidence type="ECO:0000313" key="12">
    <source>
        <dbReference type="EMBL" id="SSD60562.1"/>
    </source>
</evidence>
<evidence type="ECO:0000256" key="11">
    <source>
        <dbReference type="RuleBase" id="RU004386"/>
    </source>
</evidence>
<evidence type="ECO:0000313" key="13">
    <source>
        <dbReference type="Proteomes" id="UP000262825"/>
    </source>
</evidence>
<dbReference type="InterPro" id="IPR023358">
    <property type="entry name" value="Peptidase_M18_dom2"/>
</dbReference>
<dbReference type="PRINTS" id="PR00932">
    <property type="entry name" value="AMINO1PTASE"/>
</dbReference>
<dbReference type="VEuPathDB" id="FungiDB:SCODWIG_02323"/>
<reference evidence="13" key="1">
    <citation type="submission" date="2018-06" db="EMBL/GenBank/DDBJ databases">
        <authorList>
            <person name="Guldener U."/>
        </authorList>
    </citation>
    <scope>NUCLEOTIDE SEQUENCE [LARGE SCALE GENOMIC DNA]</scope>
    <source>
        <strain evidence="13">UTAD17</strain>
    </source>
</reference>
<dbReference type="Pfam" id="PF02127">
    <property type="entry name" value="Peptidase_M18"/>
    <property type="match status" value="1"/>
</dbReference>
<protein>
    <recommendedName>
        <fullName evidence="4">aspartyl aminopeptidase</fullName>
        <ecNumber evidence="4">3.4.11.21</ecNumber>
    </recommendedName>
</protein>
<evidence type="ECO:0000256" key="10">
    <source>
        <dbReference type="ARBA" id="ARBA00023049"/>
    </source>
</evidence>
<keyword evidence="6 11" id="KW-0645">Protease</keyword>
<dbReference type="FunFam" id="2.30.250.10:FF:000001">
    <property type="entry name" value="Aspartyl aminopeptidase 1"/>
    <property type="match status" value="1"/>
</dbReference>
<evidence type="ECO:0000256" key="6">
    <source>
        <dbReference type="ARBA" id="ARBA00022670"/>
    </source>
</evidence>
<dbReference type="SUPFAM" id="SSF101821">
    <property type="entry name" value="Aminopeptidase/glucanase lid domain"/>
    <property type="match status" value="1"/>
</dbReference>
<name>A0A376B7E0_9ASCO</name>
<proteinExistence type="inferred from homology"/>
<evidence type="ECO:0000256" key="2">
    <source>
        <dbReference type="ARBA" id="ARBA00001947"/>
    </source>
</evidence>
<accession>A0A376B7E0</accession>
<comment type="cofactor">
    <cofactor evidence="2">
        <name>Zn(2+)</name>
        <dbReference type="ChEBI" id="CHEBI:29105"/>
    </cofactor>
</comment>
<comment type="catalytic activity">
    <reaction evidence="1">
        <text>Release of an N-terminal aspartate or glutamate from a peptide, with a preference for aspartate.</text>
        <dbReference type="EC" id="3.4.11.21"/>
    </reaction>
</comment>
<dbReference type="Gene3D" id="2.30.250.10">
    <property type="entry name" value="Aminopeptidase i, Domain 2"/>
    <property type="match status" value="1"/>
</dbReference>
<evidence type="ECO:0000256" key="5">
    <source>
        <dbReference type="ARBA" id="ARBA00022438"/>
    </source>
</evidence>
<dbReference type="PANTHER" id="PTHR28570">
    <property type="entry name" value="ASPARTYL AMINOPEPTIDASE"/>
    <property type="match status" value="1"/>
</dbReference>
<dbReference type="GO" id="GO:0070006">
    <property type="term" value="F:metalloaminopeptidase activity"/>
    <property type="evidence" value="ECO:0007669"/>
    <property type="project" value="TreeGrafter"/>
</dbReference>
<keyword evidence="5 11" id="KW-0031">Aminopeptidase</keyword>
<evidence type="ECO:0000256" key="8">
    <source>
        <dbReference type="ARBA" id="ARBA00022801"/>
    </source>
</evidence>
<gene>
    <name evidence="12" type="ORF">SCODWIG_02323</name>
</gene>
<evidence type="ECO:0000256" key="9">
    <source>
        <dbReference type="ARBA" id="ARBA00022833"/>
    </source>
</evidence>
<dbReference type="CDD" id="cd05658">
    <property type="entry name" value="M18_DAP"/>
    <property type="match status" value="1"/>
</dbReference>
<dbReference type="GO" id="GO:0006508">
    <property type="term" value="P:proteolysis"/>
    <property type="evidence" value="ECO:0007669"/>
    <property type="project" value="UniProtKB-KW"/>
</dbReference>
<keyword evidence="9 11" id="KW-0862">Zinc</keyword>
<dbReference type="PANTHER" id="PTHR28570:SF3">
    <property type="entry name" value="ASPARTYL AMINOPEPTIDASE"/>
    <property type="match status" value="1"/>
</dbReference>
<dbReference type="InterPro" id="IPR001948">
    <property type="entry name" value="Peptidase_M18"/>
</dbReference>
<evidence type="ECO:0000256" key="4">
    <source>
        <dbReference type="ARBA" id="ARBA00011965"/>
    </source>
</evidence>
<organism evidence="12 13">
    <name type="scientific">Saccharomycodes ludwigii</name>
    <dbReference type="NCBI Taxonomy" id="36035"/>
    <lineage>
        <taxon>Eukaryota</taxon>
        <taxon>Fungi</taxon>
        <taxon>Dikarya</taxon>
        <taxon>Ascomycota</taxon>
        <taxon>Saccharomycotina</taxon>
        <taxon>Saccharomycetes</taxon>
        <taxon>Saccharomycodales</taxon>
        <taxon>Saccharomycodaceae</taxon>
        <taxon>Saccharomycodes</taxon>
    </lineage>
</organism>
<dbReference type="Proteomes" id="UP000262825">
    <property type="component" value="Unassembled WGS sequence"/>
</dbReference>
<keyword evidence="13" id="KW-1185">Reference proteome</keyword>
<dbReference type="AlphaFoldDB" id="A0A376B7E0"/>
<comment type="similarity">
    <text evidence="3 11">Belongs to the peptidase M18 family.</text>
</comment>
<evidence type="ECO:0000256" key="7">
    <source>
        <dbReference type="ARBA" id="ARBA00022723"/>
    </source>
</evidence>
<evidence type="ECO:0000256" key="3">
    <source>
        <dbReference type="ARBA" id="ARBA00008290"/>
    </source>
</evidence>
<dbReference type="SUPFAM" id="SSF53187">
    <property type="entry name" value="Zn-dependent exopeptidases"/>
    <property type="match status" value="1"/>
</dbReference>